<dbReference type="Pfam" id="PF00067">
    <property type="entry name" value="p450"/>
    <property type="match status" value="2"/>
</dbReference>
<accession>A0AAD1R9E4</accession>
<dbReference type="InterPro" id="IPR002401">
    <property type="entry name" value="Cyt_P450_E_grp-I"/>
</dbReference>
<evidence type="ECO:0000256" key="8">
    <source>
        <dbReference type="ARBA" id="ARBA00023002"/>
    </source>
</evidence>
<evidence type="ECO:0000256" key="4">
    <source>
        <dbReference type="ARBA" id="ARBA00022617"/>
    </source>
</evidence>
<dbReference type="GO" id="GO:0046222">
    <property type="term" value="P:aflatoxin metabolic process"/>
    <property type="evidence" value="ECO:0007669"/>
    <property type="project" value="UniProtKB-ARBA"/>
</dbReference>
<feature type="transmembrane region" description="Helical" evidence="13">
    <location>
        <begin position="515"/>
        <end position="532"/>
    </location>
</feature>
<dbReference type="GO" id="GO:0020037">
    <property type="term" value="F:heme binding"/>
    <property type="evidence" value="ECO:0007669"/>
    <property type="project" value="InterPro"/>
</dbReference>
<dbReference type="AlphaFoldDB" id="A0AAD1R9E4"/>
<evidence type="ECO:0000313" key="15">
    <source>
        <dbReference type="Proteomes" id="UP001295444"/>
    </source>
</evidence>
<dbReference type="InterPro" id="IPR017972">
    <property type="entry name" value="Cyt_P450_CS"/>
</dbReference>
<dbReference type="PANTHER" id="PTHR24300">
    <property type="entry name" value="CYTOCHROME P450 508A4-RELATED"/>
    <property type="match status" value="1"/>
</dbReference>
<evidence type="ECO:0000256" key="9">
    <source>
        <dbReference type="ARBA" id="ARBA00023004"/>
    </source>
</evidence>
<dbReference type="PANTHER" id="PTHR24300:SF302">
    <property type="entry name" value="CYTOCHROME P450"/>
    <property type="match status" value="1"/>
</dbReference>
<proteinExistence type="inferred from homology"/>
<keyword evidence="10" id="KW-0503">Monooxygenase</keyword>
<dbReference type="InterPro" id="IPR001128">
    <property type="entry name" value="Cyt_P450"/>
</dbReference>
<name>A0AAD1R9E4_PELCU</name>
<dbReference type="InterPro" id="IPR036396">
    <property type="entry name" value="Cyt_P450_sf"/>
</dbReference>
<keyword evidence="13" id="KW-0812">Transmembrane</keyword>
<evidence type="ECO:0000256" key="12">
    <source>
        <dbReference type="PIRSR" id="PIRSR602401-1"/>
    </source>
</evidence>
<dbReference type="Gene3D" id="1.10.630.10">
    <property type="entry name" value="Cytochrome P450"/>
    <property type="match status" value="2"/>
</dbReference>
<comment type="subcellular location">
    <subcellularLocation>
        <location evidence="2">Microsome membrane</location>
    </subcellularLocation>
</comment>
<organism evidence="14 15">
    <name type="scientific">Pelobates cultripes</name>
    <name type="common">Western spadefoot toad</name>
    <dbReference type="NCBI Taxonomy" id="61616"/>
    <lineage>
        <taxon>Eukaryota</taxon>
        <taxon>Metazoa</taxon>
        <taxon>Chordata</taxon>
        <taxon>Craniata</taxon>
        <taxon>Vertebrata</taxon>
        <taxon>Euteleostomi</taxon>
        <taxon>Amphibia</taxon>
        <taxon>Batrachia</taxon>
        <taxon>Anura</taxon>
        <taxon>Pelobatoidea</taxon>
        <taxon>Pelobatidae</taxon>
        <taxon>Pelobates</taxon>
    </lineage>
</organism>
<evidence type="ECO:0000256" key="7">
    <source>
        <dbReference type="ARBA" id="ARBA00022848"/>
    </source>
</evidence>
<dbReference type="PRINTS" id="PR00463">
    <property type="entry name" value="EP450I"/>
</dbReference>
<comment type="similarity">
    <text evidence="3">Belongs to the cytochrome P450 family.</text>
</comment>
<evidence type="ECO:0000256" key="6">
    <source>
        <dbReference type="ARBA" id="ARBA00022824"/>
    </source>
</evidence>
<evidence type="ECO:0000256" key="3">
    <source>
        <dbReference type="ARBA" id="ARBA00010617"/>
    </source>
</evidence>
<evidence type="ECO:0000313" key="14">
    <source>
        <dbReference type="EMBL" id="CAH2245815.1"/>
    </source>
</evidence>
<sequence>MFAIDPVSVLLSIIVFLFLLNTFYGRKGNNYKNFPPGPKPWPIIGNLHILDKRKPFQTFQKLAEEYGSVFTFHMGMKKVVVLCGYDAVKDALVNHTEEFSDRSFIPIFHDASKGHGVVFAHGENWKVMRRFSLTTLRDFGMGKKVIENLINEECDSLIEVFQAYKGKPFDNKMIINGAVSNVIVSVLLGHRFDYNDPTFLKLMGLVNSNVMILGTPMILLYNMLPSLVRLLPGSHNIIFENVRKMNTFIKETFAKHKDQLDMNDQRNLIDAYLVKQQEEKPKGLFFHDENLTGLVSNLFGAGTETTSTTLRWGILLMMKYPEIQKNVQNEIDNVIGSSQPQTEHRKDMPYTDAVIHEIQRYGNIIPNNLPHATTRDVTFRGYFIPKGTEVIPLLTSVLQDKAYFERPEEFYPQHFLDSKGQFVKNEAFLPFSAGRRSCAGENLAKMELFLFFTRLMQTFTFQPPPGVEVDLVPVYSITLSPSAHEICALPRGGAYPIREEVFFFFNKTIIHMDPVTIYIFFIFSICFLYIYYGRSGNINRNFPPGPKPLPLIGNLHILNMKRPFKTMLEAKSKDRTLLTLSEKYGSVFTIQIGIEKMVVLCGYETIKDALVNHADEFSGRPKVPIFEDMSQGHGSFYYFLKKFKVWKFSIYKEISISESREHDEPRYAVFKGKPFENRMILNAAIANIIISIVIGHRFEYEDPIILRLTHLVNENTRLVGQPMTLLGFMYLIIITYFVLFFKLYNTFPSVMRWLPGGHKTIVKNINEIRDFVTRTCKSLKNQLDVNDQSNLIDTFLVKQQEEKSNHELYFHNENLQALVLDLLGAGMETTTTTLRWSLLLMMKYPEIQKNVQSEIDKVIGSSQPQTEHRRAMPYTDAVLHEIQRFGDIVPSNLPHITTKDVPFRGYFLPKGTHIIPLLTSVLRDKKHFKKPEEFYPEHFLDSKGNFIKNDAFMPFSAGRRSCAGENLAKMELFLFFTRLLQQFTFQPPPGAHLDLTPELGFTNSPKSYEICALLRN</sequence>
<keyword evidence="9 12" id="KW-0408">Iron</keyword>
<dbReference type="Proteomes" id="UP001295444">
    <property type="component" value="Chromosome 02"/>
</dbReference>
<dbReference type="GO" id="GO:0005506">
    <property type="term" value="F:iron ion binding"/>
    <property type="evidence" value="ECO:0007669"/>
    <property type="project" value="InterPro"/>
</dbReference>
<dbReference type="GO" id="GO:0006082">
    <property type="term" value="P:organic acid metabolic process"/>
    <property type="evidence" value="ECO:0007669"/>
    <property type="project" value="TreeGrafter"/>
</dbReference>
<evidence type="ECO:0000256" key="1">
    <source>
        <dbReference type="ARBA" id="ARBA00001971"/>
    </source>
</evidence>
<keyword evidence="7" id="KW-0492">Microsome</keyword>
<protein>
    <submittedName>
        <fullName evidence="14">Cytochrome, partial</fullName>
    </submittedName>
</protein>
<feature type="transmembrane region" description="Helical" evidence="13">
    <location>
        <begin position="718"/>
        <end position="744"/>
    </location>
</feature>
<keyword evidence="5 12" id="KW-0479">Metal-binding</keyword>
<keyword evidence="6" id="KW-0256">Endoplasmic reticulum</keyword>
<dbReference type="SUPFAM" id="SSF48264">
    <property type="entry name" value="Cytochrome P450"/>
    <property type="match status" value="2"/>
</dbReference>
<evidence type="ECO:0000256" key="11">
    <source>
        <dbReference type="ARBA" id="ARBA00023136"/>
    </source>
</evidence>
<keyword evidence="15" id="KW-1185">Reference proteome</keyword>
<feature type="transmembrane region" description="Helical" evidence="13">
    <location>
        <begin position="679"/>
        <end position="698"/>
    </location>
</feature>
<keyword evidence="8" id="KW-0560">Oxidoreductase</keyword>
<keyword evidence="11 13" id="KW-0472">Membrane</keyword>
<dbReference type="PROSITE" id="PS00086">
    <property type="entry name" value="CYTOCHROME_P450"/>
    <property type="match status" value="2"/>
</dbReference>
<feature type="binding site" description="axial binding residue" evidence="12">
    <location>
        <position position="438"/>
    </location>
    <ligand>
        <name>heme</name>
        <dbReference type="ChEBI" id="CHEBI:30413"/>
    </ligand>
    <ligandPart>
        <name>Fe</name>
        <dbReference type="ChEBI" id="CHEBI:18248"/>
    </ligandPart>
</feature>
<keyword evidence="13" id="KW-1133">Transmembrane helix</keyword>
<evidence type="ECO:0000256" key="10">
    <source>
        <dbReference type="ARBA" id="ARBA00023033"/>
    </source>
</evidence>
<dbReference type="InterPro" id="IPR050182">
    <property type="entry name" value="Cytochrome_P450_fam2"/>
</dbReference>
<evidence type="ECO:0000256" key="5">
    <source>
        <dbReference type="ARBA" id="ARBA00022723"/>
    </source>
</evidence>
<feature type="transmembrane region" description="Helical" evidence="13">
    <location>
        <begin position="6"/>
        <end position="24"/>
    </location>
</feature>
<dbReference type="PRINTS" id="PR00385">
    <property type="entry name" value="P450"/>
</dbReference>
<gene>
    <name evidence="14" type="ORF">PECUL_23A028214</name>
</gene>
<evidence type="ECO:0000256" key="2">
    <source>
        <dbReference type="ARBA" id="ARBA00004524"/>
    </source>
</evidence>
<comment type="cofactor">
    <cofactor evidence="1 12">
        <name>heme</name>
        <dbReference type="ChEBI" id="CHEBI:30413"/>
    </cofactor>
</comment>
<dbReference type="GO" id="GO:0016712">
    <property type="term" value="F:oxidoreductase activity, acting on paired donors, with incorporation or reduction of molecular oxygen, reduced flavin or flavoprotein as one donor, and incorporation of one atom of oxygen"/>
    <property type="evidence" value="ECO:0007669"/>
    <property type="project" value="TreeGrafter"/>
</dbReference>
<reference evidence="14" key="1">
    <citation type="submission" date="2022-03" db="EMBL/GenBank/DDBJ databases">
        <authorList>
            <person name="Alioto T."/>
            <person name="Alioto T."/>
            <person name="Gomez Garrido J."/>
        </authorList>
    </citation>
    <scope>NUCLEOTIDE SEQUENCE</scope>
</reference>
<keyword evidence="4 12" id="KW-0349">Heme</keyword>
<dbReference type="FunFam" id="1.10.630.10:FF:000010">
    <property type="entry name" value="cytochrome P450 2W1 isoform X2"/>
    <property type="match status" value="2"/>
</dbReference>
<dbReference type="GO" id="GO:0005737">
    <property type="term" value="C:cytoplasm"/>
    <property type="evidence" value="ECO:0007669"/>
    <property type="project" value="TreeGrafter"/>
</dbReference>
<evidence type="ECO:0000256" key="13">
    <source>
        <dbReference type="SAM" id="Phobius"/>
    </source>
</evidence>
<dbReference type="GO" id="GO:0006805">
    <property type="term" value="P:xenobiotic metabolic process"/>
    <property type="evidence" value="ECO:0007669"/>
    <property type="project" value="TreeGrafter"/>
</dbReference>
<dbReference type="EMBL" id="OW240913">
    <property type="protein sequence ID" value="CAH2245815.1"/>
    <property type="molecule type" value="Genomic_DNA"/>
</dbReference>